<gene>
    <name evidence="12" type="ORF">I0Q91_12615</name>
</gene>
<dbReference type="InterPro" id="IPR036640">
    <property type="entry name" value="ABC1_TM_sf"/>
</dbReference>
<dbReference type="SUPFAM" id="SSF90123">
    <property type="entry name" value="ABC transporter transmembrane region"/>
    <property type="match status" value="1"/>
</dbReference>
<dbReference type="GO" id="GO:0005524">
    <property type="term" value="F:ATP binding"/>
    <property type="evidence" value="ECO:0007669"/>
    <property type="project" value="UniProtKB-KW"/>
</dbReference>
<evidence type="ECO:0000256" key="3">
    <source>
        <dbReference type="ARBA" id="ARBA00022475"/>
    </source>
</evidence>
<comment type="subcellular location">
    <subcellularLocation>
        <location evidence="1">Cell membrane</location>
        <topology evidence="1">Multi-pass membrane protein</topology>
    </subcellularLocation>
</comment>
<evidence type="ECO:0000256" key="9">
    <source>
        <dbReference type="SAM" id="Phobius"/>
    </source>
</evidence>
<dbReference type="AlphaFoldDB" id="A0A931ATK0"/>
<dbReference type="Proteomes" id="UP000621436">
    <property type="component" value="Unassembled WGS sequence"/>
</dbReference>
<evidence type="ECO:0000259" key="10">
    <source>
        <dbReference type="PROSITE" id="PS50893"/>
    </source>
</evidence>
<dbReference type="CDD" id="cd18541">
    <property type="entry name" value="ABC_6TM_TmrB_like"/>
    <property type="match status" value="1"/>
</dbReference>
<feature type="transmembrane region" description="Helical" evidence="9">
    <location>
        <begin position="17"/>
        <end position="38"/>
    </location>
</feature>
<keyword evidence="13" id="KW-1185">Reference proteome</keyword>
<accession>A0A931ATK0</accession>
<reference evidence="12" key="1">
    <citation type="submission" date="2020-11" db="EMBL/GenBank/DDBJ databases">
        <title>Halonatronomonas betainensis gen. nov., sp. nov. a novel haloalkaliphilic representative of the family Halanaerobiacae capable of betaine degradation.</title>
        <authorList>
            <person name="Boltyanskaya Y."/>
            <person name="Kevbrin V."/>
            <person name="Detkova E."/>
            <person name="Grouzdev D.S."/>
            <person name="Koziaeva V."/>
            <person name="Zhilina T."/>
        </authorList>
    </citation>
    <scope>NUCLEOTIDE SEQUENCE</scope>
    <source>
        <strain evidence="12">Z-7014</strain>
    </source>
</reference>
<dbReference type="GO" id="GO:0005886">
    <property type="term" value="C:plasma membrane"/>
    <property type="evidence" value="ECO:0007669"/>
    <property type="project" value="UniProtKB-SubCell"/>
</dbReference>
<protein>
    <submittedName>
        <fullName evidence="12">ABC transporter ATP-binding protein</fullName>
    </submittedName>
</protein>
<dbReference type="FunFam" id="1.20.1560.10:FF:000011">
    <property type="entry name" value="Multidrug ABC transporter ATP-binding protein"/>
    <property type="match status" value="1"/>
</dbReference>
<feature type="transmembrane region" description="Helical" evidence="9">
    <location>
        <begin position="246"/>
        <end position="267"/>
    </location>
</feature>
<dbReference type="SMART" id="SM00382">
    <property type="entry name" value="AAA"/>
    <property type="match status" value="1"/>
</dbReference>
<keyword evidence="8 9" id="KW-0472">Membrane</keyword>
<dbReference type="InterPro" id="IPR003593">
    <property type="entry name" value="AAA+_ATPase"/>
</dbReference>
<proteinExistence type="predicted"/>
<feature type="transmembrane region" description="Helical" evidence="9">
    <location>
        <begin position="134"/>
        <end position="153"/>
    </location>
</feature>
<feature type="transmembrane region" description="Helical" evidence="9">
    <location>
        <begin position="58"/>
        <end position="76"/>
    </location>
</feature>
<evidence type="ECO:0000256" key="1">
    <source>
        <dbReference type="ARBA" id="ARBA00004651"/>
    </source>
</evidence>
<dbReference type="PANTHER" id="PTHR43394:SF1">
    <property type="entry name" value="ATP-BINDING CASSETTE SUB-FAMILY B MEMBER 10, MITOCHONDRIAL"/>
    <property type="match status" value="1"/>
</dbReference>
<dbReference type="EMBL" id="JADPIE010000008">
    <property type="protein sequence ID" value="MBF8437929.1"/>
    <property type="molecule type" value="Genomic_DNA"/>
</dbReference>
<dbReference type="PROSITE" id="PS50929">
    <property type="entry name" value="ABC_TM1F"/>
    <property type="match status" value="1"/>
</dbReference>
<dbReference type="InterPro" id="IPR011527">
    <property type="entry name" value="ABC1_TM_dom"/>
</dbReference>
<evidence type="ECO:0000259" key="11">
    <source>
        <dbReference type="PROSITE" id="PS50929"/>
    </source>
</evidence>
<organism evidence="12 13">
    <name type="scientific">Halonatronomonas betaini</name>
    <dbReference type="NCBI Taxonomy" id="2778430"/>
    <lineage>
        <taxon>Bacteria</taxon>
        <taxon>Bacillati</taxon>
        <taxon>Bacillota</taxon>
        <taxon>Clostridia</taxon>
        <taxon>Halanaerobiales</taxon>
        <taxon>Halarsenatibacteraceae</taxon>
        <taxon>Halonatronomonas</taxon>
    </lineage>
</organism>
<dbReference type="FunFam" id="3.40.50.300:FF:000221">
    <property type="entry name" value="Multidrug ABC transporter ATP-binding protein"/>
    <property type="match status" value="1"/>
</dbReference>
<keyword evidence="6 12" id="KW-0067">ATP-binding</keyword>
<evidence type="ECO:0000256" key="6">
    <source>
        <dbReference type="ARBA" id="ARBA00022840"/>
    </source>
</evidence>
<dbReference type="PANTHER" id="PTHR43394">
    <property type="entry name" value="ATP-DEPENDENT PERMEASE MDL1, MITOCHONDRIAL"/>
    <property type="match status" value="1"/>
</dbReference>
<evidence type="ECO:0000256" key="4">
    <source>
        <dbReference type="ARBA" id="ARBA00022692"/>
    </source>
</evidence>
<dbReference type="SUPFAM" id="SSF52540">
    <property type="entry name" value="P-loop containing nucleoside triphosphate hydrolases"/>
    <property type="match status" value="1"/>
</dbReference>
<evidence type="ECO:0000256" key="2">
    <source>
        <dbReference type="ARBA" id="ARBA00022448"/>
    </source>
</evidence>
<dbReference type="GO" id="GO:0016887">
    <property type="term" value="F:ATP hydrolysis activity"/>
    <property type="evidence" value="ECO:0007669"/>
    <property type="project" value="InterPro"/>
</dbReference>
<dbReference type="GO" id="GO:0015421">
    <property type="term" value="F:ABC-type oligopeptide transporter activity"/>
    <property type="evidence" value="ECO:0007669"/>
    <property type="project" value="TreeGrafter"/>
</dbReference>
<feature type="domain" description="ABC transporter" evidence="10">
    <location>
        <begin position="337"/>
        <end position="572"/>
    </location>
</feature>
<dbReference type="PROSITE" id="PS00211">
    <property type="entry name" value="ABC_TRANSPORTER_1"/>
    <property type="match status" value="1"/>
</dbReference>
<dbReference type="Pfam" id="PF00005">
    <property type="entry name" value="ABC_tran"/>
    <property type="match status" value="1"/>
</dbReference>
<keyword evidence="5" id="KW-0547">Nucleotide-binding</keyword>
<evidence type="ECO:0000313" key="12">
    <source>
        <dbReference type="EMBL" id="MBF8437929.1"/>
    </source>
</evidence>
<dbReference type="RefSeq" id="WP_270454989.1">
    <property type="nucleotide sequence ID" value="NZ_JADPIE010000008.1"/>
</dbReference>
<evidence type="ECO:0000256" key="8">
    <source>
        <dbReference type="ARBA" id="ARBA00023136"/>
    </source>
</evidence>
<keyword evidence="3" id="KW-1003">Cell membrane</keyword>
<dbReference type="InterPro" id="IPR027417">
    <property type="entry name" value="P-loop_NTPase"/>
</dbReference>
<dbReference type="InterPro" id="IPR017871">
    <property type="entry name" value="ABC_transporter-like_CS"/>
</dbReference>
<sequence>MQDYTFKGFFLRYKKRYLLGIIWLALVDILQLIIPQILRDFTDNLQAGLVGSPELIRYAGLIVLVAGGTAFFRFLWRLYINGTARRLERNLRNDLYEHFQRLSPNYFQQQKTGDLMAHATNDINAIRRATGPGVVMLADAILLTIATVSILIFTIDIRLTLIALIPLPFITLISLKFGQIIHKKFKKVQEAFSNLSDKAQENFSGIRVVKAFAREEKEIERFQVSNQNNYERNVDLVKSWGLFRPLVQFFSGMSFLIVIWLGGRMVIEEAISLGDFVAFISYLGMLTWPMMALGFVINHIQRGKASLERLNSIFDEEPDIYNYPDTNYKIDELKGEIEFDKLTFSYPDEDEPILKDISFKIESGQTVAFIGRTGSGKSTIARLILRLFNSDRESLYLDGHDINKVPLETIRENTAFVPQDNFLFSTTIGKNIAFHNPETDIELIKQAAREASVYDNIIDFPEGFDTILGERGVTLSGGQQQRVALARALIKRPDILILDDSLSAVDTRTEETILNNLEDIMAERTTILIAHRISTIKNADKIFVLDDGTIIEEGDHESLLNNEGLYYDLYQKQLLEEKLENQ</sequence>
<dbReference type="PROSITE" id="PS50893">
    <property type="entry name" value="ABC_TRANSPORTER_2"/>
    <property type="match status" value="1"/>
</dbReference>
<evidence type="ECO:0000313" key="13">
    <source>
        <dbReference type="Proteomes" id="UP000621436"/>
    </source>
</evidence>
<comment type="caution">
    <text evidence="12">The sequence shown here is derived from an EMBL/GenBank/DDBJ whole genome shotgun (WGS) entry which is preliminary data.</text>
</comment>
<name>A0A931ATK0_9FIRM</name>
<dbReference type="Gene3D" id="3.40.50.300">
    <property type="entry name" value="P-loop containing nucleotide triphosphate hydrolases"/>
    <property type="match status" value="1"/>
</dbReference>
<feature type="transmembrane region" description="Helical" evidence="9">
    <location>
        <begin position="159"/>
        <end position="177"/>
    </location>
</feature>
<dbReference type="Pfam" id="PF00664">
    <property type="entry name" value="ABC_membrane"/>
    <property type="match status" value="1"/>
</dbReference>
<dbReference type="InterPro" id="IPR039421">
    <property type="entry name" value="Type_1_exporter"/>
</dbReference>
<evidence type="ECO:0000256" key="7">
    <source>
        <dbReference type="ARBA" id="ARBA00022989"/>
    </source>
</evidence>
<dbReference type="InterPro" id="IPR003439">
    <property type="entry name" value="ABC_transporter-like_ATP-bd"/>
</dbReference>
<feature type="domain" description="ABC transmembrane type-1" evidence="11">
    <location>
        <begin position="18"/>
        <end position="302"/>
    </location>
</feature>
<keyword evidence="7 9" id="KW-1133">Transmembrane helix</keyword>
<evidence type="ECO:0000256" key="5">
    <source>
        <dbReference type="ARBA" id="ARBA00022741"/>
    </source>
</evidence>
<keyword evidence="4 9" id="KW-0812">Transmembrane</keyword>
<dbReference type="Gene3D" id="1.20.1560.10">
    <property type="entry name" value="ABC transporter type 1, transmembrane domain"/>
    <property type="match status" value="1"/>
</dbReference>
<feature type="transmembrane region" description="Helical" evidence="9">
    <location>
        <begin position="279"/>
        <end position="300"/>
    </location>
</feature>
<keyword evidence="2" id="KW-0813">Transport</keyword>